<organism evidence="5 6">
    <name type="scientific">Mesorhizobium captivum</name>
    <dbReference type="NCBI Taxonomy" id="3072319"/>
    <lineage>
        <taxon>Bacteria</taxon>
        <taxon>Pseudomonadati</taxon>
        <taxon>Pseudomonadota</taxon>
        <taxon>Alphaproteobacteria</taxon>
        <taxon>Hyphomicrobiales</taxon>
        <taxon>Phyllobacteriaceae</taxon>
        <taxon>Mesorhizobium</taxon>
    </lineage>
</organism>
<comment type="caution">
    <text evidence="5">The sequence shown here is derived from an EMBL/GenBank/DDBJ whole genome shotgun (WGS) entry which is preliminary data.</text>
</comment>
<protein>
    <recommendedName>
        <fullName evidence="4">Methyltransferase</fullName>
        <ecNumber evidence="4">2.1.1.-</ecNumber>
    </recommendedName>
</protein>
<evidence type="ECO:0000256" key="1">
    <source>
        <dbReference type="ARBA" id="ARBA00007137"/>
    </source>
</evidence>
<evidence type="ECO:0000313" key="5">
    <source>
        <dbReference type="EMBL" id="MDX8496258.1"/>
    </source>
</evidence>
<keyword evidence="2 5" id="KW-0489">Methyltransferase</keyword>
<sequence>MARPIVRSGGREARIKARTAAAPVYLPAVNRQVGPINLLGPDGVQKIHRGAMRILWDIGIVFRDARALSHWKQAGARVDGERVHIPEELIMELMSSVPPRYTFHARNPARSVQVGDNFSIFANCYGSPFVYGLDGVRRRSELADTKNFLRLAQMSQAMHISGILPAEPQDVPVPQRHLDLVSSALKLADKPIMGSVISEAAAQDTIDMLRIVFGEEFVDRNVVVTALLNCNTPLVWDETMLDALRIYAAANQPALLTPFLLAGASGPASPFGGVALLVAEALAGMAYAQIVRRGCPMVMGVALMGVSMKTGAPMLGTAEPGLMNLLVGQMARHYNVPWRSCTMWTGSKMADIQAGYDSANSMWPVMLGGCNFIMHSAGFVEGALGVSYSKWVQDSYQLEGYHRFFSGLADEALEPFLSDIQSVGPGGHFLGTDHTRENPFSMNPLQNNDSYEKWLDDGAKSGEQVGVEEAKRQLDAYIEPSLDEDLSDALDEFVAAKRRVYAAAA</sequence>
<dbReference type="GO" id="GO:0008168">
    <property type="term" value="F:methyltransferase activity"/>
    <property type="evidence" value="ECO:0007669"/>
    <property type="project" value="UniProtKB-KW"/>
</dbReference>
<gene>
    <name evidence="5" type="ORF">RFN29_32540</name>
</gene>
<dbReference type="Proteomes" id="UP001271249">
    <property type="component" value="Unassembled WGS sequence"/>
</dbReference>
<dbReference type="InterPro" id="IPR038601">
    <property type="entry name" value="MttB-like_sf"/>
</dbReference>
<comment type="similarity">
    <text evidence="1 4">Belongs to the trimethylamine methyltransferase family.</text>
</comment>
<dbReference type="Pfam" id="PF06253">
    <property type="entry name" value="MTTB"/>
    <property type="match status" value="1"/>
</dbReference>
<keyword evidence="3 4" id="KW-0808">Transferase</keyword>
<keyword evidence="6" id="KW-1185">Reference proteome</keyword>
<name>A0ABU4ZAG3_9HYPH</name>
<evidence type="ECO:0000256" key="4">
    <source>
        <dbReference type="PIRNR" id="PIRNR037567"/>
    </source>
</evidence>
<reference evidence="5 6" key="1">
    <citation type="submission" date="2023-08" db="EMBL/GenBank/DDBJ databases">
        <title>Implementing the SeqCode for naming new Mesorhizobium species isolated from Vachellia karroo root nodules.</title>
        <authorList>
            <person name="Van Lill M."/>
        </authorList>
    </citation>
    <scope>NUCLEOTIDE SEQUENCE [LARGE SCALE GENOMIC DNA]</scope>
    <source>
        <strain evidence="5 6">VK22B</strain>
    </source>
</reference>
<evidence type="ECO:0000256" key="2">
    <source>
        <dbReference type="ARBA" id="ARBA00022603"/>
    </source>
</evidence>
<proteinExistence type="inferred from homology"/>
<evidence type="ECO:0000256" key="3">
    <source>
        <dbReference type="ARBA" id="ARBA00022679"/>
    </source>
</evidence>
<accession>A0ABU4ZAG3</accession>
<dbReference type="EC" id="2.1.1.-" evidence="4"/>
<dbReference type="InterPro" id="IPR010426">
    <property type="entry name" value="MTTB_MeTrfase"/>
</dbReference>
<dbReference type="PIRSF" id="PIRSF037567">
    <property type="entry name" value="MTTB_MeTrfase"/>
    <property type="match status" value="1"/>
</dbReference>
<dbReference type="RefSeq" id="WP_320229960.1">
    <property type="nucleotide sequence ID" value="NZ_JAVIJC010000056.1"/>
</dbReference>
<evidence type="ECO:0000313" key="6">
    <source>
        <dbReference type="Proteomes" id="UP001271249"/>
    </source>
</evidence>
<dbReference type="GO" id="GO:0032259">
    <property type="term" value="P:methylation"/>
    <property type="evidence" value="ECO:0007669"/>
    <property type="project" value="UniProtKB-KW"/>
</dbReference>
<dbReference type="EMBL" id="JAVIJC010000056">
    <property type="protein sequence ID" value="MDX8496258.1"/>
    <property type="molecule type" value="Genomic_DNA"/>
</dbReference>
<dbReference type="Gene3D" id="3.20.20.480">
    <property type="entry name" value="Trimethylamine methyltransferase-like"/>
    <property type="match status" value="1"/>
</dbReference>